<evidence type="ECO:0000256" key="6">
    <source>
        <dbReference type="SAM" id="MobiDB-lite"/>
    </source>
</evidence>
<dbReference type="Proteomes" id="UP001152622">
    <property type="component" value="Chromosome 2"/>
</dbReference>
<keyword evidence="3" id="KW-0010">Activator</keyword>
<comment type="caution">
    <text evidence="7">The sequence shown here is derived from an EMBL/GenBank/DDBJ whole genome shotgun (WGS) entry which is preliminary data.</text>
</comment>
<evidence type="ECO:0000256" key="4">
    <source>
        <dbReference type="ARBA" id="ARBA00023163"/>
    </source>
</evidence>
<keyword evidence="2" id="KW-0805">Transcription regulation</keyword>
<feature type="region of interest" description="Disordered" evidence="6">
    <location>
        <begin position="1"/>
        <end position="24"/>
    </location>
</feature>
<dbReference type="AlphaFoldDB" id="A0A9Q1G148"/>
<gene>
    <name evidence="7" type="ORF">SKAU_G00040150</name>
</gene>
<evidence type="ECO:0000256" key="2">
    <source>
        <dbReference type="ARBA" id="ARBA00023015"/>
    </source>
</evidence>
<dbReference type="EMBL" id="JAINUF010000002">
    <property type="protein sequence ID" value="KAJ8373435.1"/>
    <property type="molecule type" value="Genomic_DNA"/>
</dbReference>
<evidence type="ECO:0008006" key="9">
    <source>
        <dbReference type="Google" id="ProtNLM"/>
    </source>
</evidence>
<accession>A0A9Q1G148</accession>
<evidence type="ECO:0000313" key="7">
    <source>
        <dbReference type="EMBL" id="KAJ8373435.1"/>
    </source>
</evidence>
<keyword evidence="5" id="KW-0539">Nucleus</keyword>
<name>A0A9Q1G148_SYNKA</name>
<evidence type="ECO:0000313" key="8">
    <source>
        <dbReference type="Proteomes" id="UP001152622"/>
    </source>
</evidence>
<evidence type="ECO:0000256" key="3">
    <source>
        <dbReference type="ARBA" id="ARBA00023159"/>
    </source>
</evidence>
<sequence length="110" mass="11831">MSVRGAVGGHRKGDKGPWSPEARQAVPAEKSAIRFAAYNQSWDQAVSHLNSLLAAQCAGQSYAGAKFSEPPAPSVLPRPPSHWVSLPLPTSCDHRELMAFQLKSLLKVQA</sequence>
<keyword evidence="4" id="KW-0804">Transcription</keyword>
<evidence type="ECO:0000256" key="1">
    <source>
        <dbReference type="ARBA" id="ARBA00004123"/>
    </source>
</evidence>
<comment type="subcellular location">
    <subcellularLocation>
        <location evidence="1">Nucleus</location>
    </subcellularLocation>
</comment>
<dbReference type="InterPro" id="IPR028322">
    <property type="entry name" value="PNRC-like_rgn"/>
</dbReference>
<dbReference type="PANTHER" id="PTHR15405">
    <property type="entry name" value="PROLINE-RICH NUCLEAR RECEPTOR COACTIVATOR"/>
    <property type="match status" value="1"/>
</dbReference>
<dbReference type="GO" id="GO:0005634">
    <property type="term" value="C:nucleus"/>
    <property type="evidence" value="ECO:0007669"/>
    <property type="project" value="UniProtKB-SubCell"/>
</dbReference>
<organism evidence="7 8">
    <name type="scientific">Synaphobranchus kaupii</name>
    <name type="common">Kaup's arrowtooth eel</name>
    <dbReference type="NCBI Taxonomy" id="118154"/>
    <lineage>
        <taxon>Eukaryota</taxon>
        <taxon>Metazoa</taxon>
        <taxon>Chordata</taxon>
        <taxon>Craniata</taxon>
        <taxon>Vertebrata</taxon>
        <taxon>Euteleostomi</taxon>
        <taxon>Actinopterygii</taxon>
        <taxon>Neopterygii</taxon>
        <taxon>Teleostei</taxon>
        <taxon>Anguilliformes</taxon>
        <taxon>Synaphobranchidae</taxon>
        <taxon>Synaphobranchus</taxon>
    </lineage>
</organism>
<dbReference type="Pfam" id="PF15365">
    <property type="entry name" value="PNRC"/>
    <property type="match status" value="1"/>
</dbReference>
<proteinExistence type="predicted"/>
<dbReference type="OrthoDB" id="8732832at2759"/>
<keyword evidence="8" id="KW-1185">Reference proteome</keyword>
<evidence type="ECO:0000256" key="5">
    <source>
        <dbReference type="ARBA" id="ARBA00023242"/>
    </source>
</evidence>
<dbReference type="InterPro" id="IPR026780">
    <property type="entry name" value="PNRC1/2"/>
</dbReference>
<reference evidence="7" key="1">
    <citation type="journal article" date="2023" name="Science">
        <title>Genome structures resolve the early diversification of teleost fishes.</title>
        <authorList>
            <person name="Parey E."/>
            <person name="Louis A."/>
            <person name="Montfort J."/>
            <person name="Bouchez O."/>
            <person name="Roques C."/>
            <person name="Iampietro C."/>
            <person name="Lluch J."/>
            <person name="Castinel A."/>
            <person name="Donnadieu C."/>
            <person name="Desvignes T."/>
            <person name="Floi Bucao C."/>
            <person name="Jouanno E."/>
            <person name="Wen M."/>
            <person name="Mejri S."/>
            <person name="Dirks R."/>
            <person name="Jansen H."/>
            <person name="Henkel C."/>
            <person name="Chen W.J."/>
            <person name="Zahm M."/>
            <person name="Cabau C."/>
            <person name="Klopp C."/>
            <person name="Thompson A.W."/>
            <person name="Robinson-Rechavi M."/>
            <person name="Braasch I."/>
            <person name="Lecointre G."/>
            <person name="Bobe J."/>
            <person name="Postlethwait J.H."/>
            <person name="Berthelot C."/>
            <person name="Roest Crollius H."/>
            <person name="Guiguen Y."/>
        </authorList>
    </citation>
    <scope>NUCLEOTIDE SEQUENCE</scope>
    <source>
        <strain evidence="7">WJC10195</strain>
    </source>
</reference>
<dbReference type="GO" id="GO:0016071">
    <property type="term" value="P:mRNA metabolic process"/>
    <property type="evidence" value="ECO:0007669"/>
    <property type="project" value="UniProtKB-ARBA"/>
</dbReference>
<protein>
    <recommendedName>
        <fullName evidence="9">Proline-rich nuclear receptor coactivator 2</fullName>
    </recommendedName>
</protein>